<dbReference type="PANTHER" id="PTHR10010">
    <property type="entry name" value="SOLUTE CARRIER FAMILY 34 SODIUM PHOSPHATE , MEMBER 2-RELATED"/>
    <property type="match status" value="1"/>
</dbReference>
<evidence type="ECO:0000256" key="6">
    <source>
        <dbReference type="SAM" id="Phobius"/>
    </source>
</evidence>
<keyword evidence="8" id="KW-1185">Reference proteome</keyword>
<feature type="transmembrane region" description="Helical" evidence="6">
    <location>
        <begin position="82"/>
        <end position="105"/>
    </location>
</feature>
<keyword evidence="2" id="KW-1003">Cell membrane</keyword>
<dbReference type="Pfam" id="PF02690">
    <property type="entry name" value="Na_Pi_cotrans"/>
    <property type="match status" value="2"/>
</dbReference>
<dbReference type="SUPFAM" id="SSF109755">
    <property type="entry name" value="PhoU-like"/>
    <property type="match status" value="1"/>
</dbReference>
<dbReference type="PANTHER" id="PTHR10010:SF46">
    <property type="entry name" value="SODIUM-DEPENDENT PHOSPHATE TRANSPORT PROTEIN 2B"/>
    <property type="match status" value="1"/>
</dbReference>
<reference evidence="7 8" key="1">
    <citation type="submission" date="2020-08" db="EMBL/GenBank/DDBJ databases">
        <title>Genomic Encyclopedia of Type Strains, Phase IV (KMG-IV): sequencing the most valuable type-strain genomes for metagenomic binning, comparative biology and taxonomic classification.</title>
        <authorList>
            <person name="Goeker M."/>
        </authorList>
    </citation>
    <scope>NUCLEOTIDE SEQUENCE [LARGE SCALE GENOMIC DNA]</scope>
    <source>
        <strain evidence="7 8">DSM 21458</strain>
    </source>
</reference>
<dbReference type="EMBL" id="JACHHG010000001">
    <property type="protein sequence ID" value="MBB6096599.1"/>
    <property type="molecule type" value="Genomic_DNA"/>
</dbReference>
<comment type="caution">
    <text evidence="7">The sequence shown here is derived from an EMBL/GenBank/DDBJ whole genome shotgun (WGS) entry which is preliminary data.</text>
</comment>
<dbReference type="NCBIfam" id="NF037997">
    <property type="entry name" value="Na_Pi_symport"/>
    <property type="match status" value="1"/>
</dbReference>
<feature type="transmembrane region" description="Helical" evidence="6">
    <location>
        <begin position="46"/>
        <end position="70"/>
    </location>
</feature>
<evidence type="ECO:0000256" key="5">
    <source>
        <dbReference type="ARBA" id="ARBA00023136"/>
    </source>
</evidence>
<feature type="transmembrane region" description="Helical" evidence="6">
    <location>
        <begin position="162"/>
        <end position="183"/>
    </location>
</feature>
<keyword evidence="3 6" id="KW-0812">Transmembrane</keyword>
<feature type="transmembrane region" description="Helical" evidence="6">
    <location>
        <begin position="125"/>
        <end position="150"/>
    </location>
</feature>
<feature type="transmembrane region" description="Helical" evidence="6">
    <location>
        <begin position="189"/>
        <end position="205"/>
    </location>
</feature>
<evidence type="ECO:0000313" key="8">
    <source>
        <dbReference type="Proteomes" id="UP000569951"/>
    </source>
</evidence>
<proteinExistence type="predicted"/>
<feature type="transmembrane region" description="Helical" evidence="6">
    <location>
        <begin position="273"/>
        <end position="292"/>
    </location>
</feature>
<feature type="transmembrane region" description="Helical" evidence="6">
    <location>
        <begin position="242"/>
        <end position="267"/>
    </location>
</feature>
<sequence length="517" mass="54483">MDSPLLSLLAGLALFLFGVRLAGENLQSLLGPGMRRLLAQATRTPVGAALVGTLVTAAAQSGTLVTLLTVQFVNAGILGLRQALAIALGAGVGGTLTVQLLALHITDLKTPLLALGLLLSTPRLLGGRVGRAAVGFGLLFLGLEMLLAALEPLENNRLARELLTALAGTPLIAAVIGAALSLLLQSSNAVATLVLAFVAGGLLSLEQGAALVIGANVGTTVTAVSASAQGSVDGRRAAVGHLALKVLGALVALVFIGPLTGAVAAISDAPLHFVANLHTLFNLLVLLASLPLDRWTTWALRRAIPTPPSEDGPRYLRAEALEEPELAYGLAFRETVRIAEEVERIFDLAVRSVRGQDLRQDIQRQEDNVDDLTGAVVLYLGRLGGRLEGGRLAALLGIVSELEALADLSKRLSRQPLKLLAHGRRFSAEGGQELGALAAQLQERMRRVSTALSLRRAPEDALGEFSLEIVRHRMLHLERLAQNLDSQQSSSVHLDVLTILEQLQAGLSRIIRLIPRL</sequence>
<evidence type="ECO:0000256" key="1">
    <source>
        <dbReference type="ARBA" id="ARBA00004651"/>
    </source>
</evidence>
<evidence type="ECO:0000256" key="2">
    <source>
        <dbReference type="ARBA" id="ARBA00022475"/>
    </source>
</evidence>
<organism evidence="7 8">
    <name type="scientific">Deinobacterium chartae</name>
    <dbReference type="NCBI Taxonomy" id="521158"/>
    <lineage>
        <taxon>Bacteria</taxon>
        <taxon>Thermotogati</taxon>
        <taxon>Deinococcota</taxon>
        <taxon>Deinococci</taxon>
        <taxon>Deinococcales</taxon>
        <taxon>Deinococcaceae</taxon>
        <taxon>Deinobacterium</taxon>
    </lineage>
</organism>
<evidence type="ECO:0000256" key="3">
    <source>
        <dbReference type="ARBA" id="ARBA00022692"/>
    </source>
</evidence>
<accession>A0A841HWH4</accession>
<comment type="subcellular location">
    <subcellularLocation>
        <location evidence="1">Cell membrane</location>
        <topology evidence="1">Multi-pass membrane protein</topology>
    </subcellularLocation>
</comment>
<dbReference type="AlphaFoldDB" id="A0A841HWH4"/>
<keyword evidence="4 6" id="KW-1133">Transmembrane helix</keyword>
<dbReference type="Proteomes" id="UP000569951">
    <property type="component" value="Unassembled WGS sequence"/>
</dbReference>
<evidence type="ECO:0000313" key="7">
    <source>
        <dbReference type="EMBL" id="MBB6096599.1"/>
    </source>
</evidence>
<dbReference type="RefSeq" id="WP_183983246.1">
    <property type="nucleotide sequence ID" value="NZ_JACHHG010000001.1"/>
</dbReference>
<evidence type="ECO:0000256" key="4">
    <source>
        <dbReference type="ARBA" id="ARBA00022989"/>
    </source>
</evidence>
<dbReference type="GO" id="GO:0044341">
    <property type="term" value="P:sodium-dependent phosphate transport"/>
    <property type="evidence" value="ECO:0007669"/>
    <property type="project" value="InterPro"/>
</dbReference>
<dbReference type="GO" id="GO:0005436">
    <property type="term" value="F:sodium:phosphate symporter activity"/>
    <property type="evidence" value="ECO:0007669"/>
    <property type="project" value="InterPro"/>
</dbReference>
<dbReference type="InterPro" id="IPR003841">
    <property type="entry name" value="Na/Pi_transpt"/>
</dbReference>
<dbReference type="GO" id="GO:0005886">
    <property type="term" value="C:plasma membrane"/>
    <property type="evidence" value="ECO:0007669"/>
    <property type="project" value="UniProtKB-SubCell"/>
</dbReference>
<name>A0A841HWH4_9DEIO</name>
<gene>
    <name evidence="7" type="ORF">HNR42_000011</name>
</gene>
<protein>
    <submittedName>
        <fullName evidence="7">Phosphate:Na+ symporter</fullName>
    </submittedName>
</protein>
<keyword evidence="5 6" id="KW-0472">Membrane</keyword>